<dbReference type="EMBL" id="CP019789">
    <property type="protein sequence ID" value="AQX31312.1"/>
    <property type="molecule type" value="Genomic_DNA"/>
</dbReference>
<feature type="binding site" evidence="3 5">
    <location>
        <position position="44"/>
    </location>
    <ligand>
        <name>substrate</name>
    </ligand>
</feature>
<sequence length="171" mass="18039">MAKHTFDVAIVMGSQSDWQTMRHSADILTQLGISHVSQIISAHRTPDRLYHFAKGAKAAGFKVLIAGAGGAAHLPGMLAALTPLPVFGVPVQSRILSGQDSLLSIVQMPAGIPVGTLAIGKAGAINAALLSAAVMAVYDESLAKRLEEWRKQQTENIAEYPMNEVLDAPSS</sequence>
<comment type="pathway">
    <text evidence="3 4">Purine metabolism; IMP biosynthesis via de novo pathway; 5-amino-1-(5-phospho-D-ribosyl)imidazole-4-carboxylate from 5-amino-1-(5-phospho-D-ribosyl)imidazole (N5-CAIR route): step 2/2.</text>
</comment>
<evidence type="ECO:0000313" key="7">
    <source>
        <dbReference type="EMBL" id="AQX31312.1"/>
    </source>
</evidence>
<gene>
    <name evidence="3 8" type="primary">purE</name>
    <name evidence="8" type="ORF">BARSC_190188</name>
    <name evidence="7" type="ORF">BscR1v2_014040</name>
</gene>
<dbReference type="EC" id="5.4.99.18" evidence="3 4"/>
<dbReference type="HAMAP" id="MF_01929">
    <property type="entry name" value="PurE_classI"/>
    <property type="match status" value="1"/>
</dbReference>
<evidence type="ECO:0000259" key="6">
    <source>
        <dbReference type="SMART" id="SM01001"/>
    </source>
</evidence>
<keyword evidence="2 3" id="KW-0413">Isomerase</keyword>
<comment type="catalytic activity">
    <reaction evidence="3 4">
        <text>5-carboxyamino-1-(5-phospho-D-ribosyl)imidazole + H(+) = 5-amino-1-(5-phospho-D-ribosyl)imidazole-4-carboxylate</text>
        <dbReference type="Rhea" id="RHEA:13193"/>
        <dbReference type="ChEBI" id="CHEBI:15378"/>
        <dbReference type="ChEBI" id="CHEBI:58730"/>
        <dbReference type="ChEBI" id="CHEBI:77657"/>
        <dbReference type="EC" id="5.4.99.18"/>
    </reaction>
</comment>
<comment type="similarity">
    <text evidence="3">Belongs to the AIR carboxylase family. Class I subfamily.</text>
</comment>
<keyword evidence="1 3" id="KW-0658">Purine biosynthesis</keyword>
<dbReference type="UniPathway" id="UPA00074">
    <property type="reaction ID" value="UER00943"/>
</dbReference>
<dbReference type="Proteomes" id="UP000190811">
    <property type="component" value="Chromosome"/>
</dbReference>
<dbReference type="GO" id="GO:0034023">
    <property type="term" value="F:5-(carboxyamino)imidazole ribonucleotide mutase activity"/>
    <property type="evidence" value="ECO:0007669"/>
    <property type="project" value="UniProtKB-UniRule"/>
</dbReference>
<evidence type="ECO:0000256" key="2">
    <source>
        <dbReference type="ARBA" id="ARBA00023235"/>
    </source>
</evidence>
<evidence type="ECO:0000256" key="5">
    <source>
        <dbReference type="PIRSR" id="PIRSR001338-1"/>
    </source>
</evidence>
<accession>E6Z1C7</accession>
<dbReference type="EMBL" id="FN645524">
    <property type="protein sequence ID" value="CBI82915.1"/>
    <property type="molecule type" value="Genomic_DNA"/>
</dbReference>
<evidence type="ECO:0000256" key="1">
    <source>
        <dbReference type="ARBA" id="ARBA00022755"/>
    </source>
</evidence>
<reference evidence="7" key="3">
    <citation type="submission" date="2017-02" db="EMBL/GenBank/DDBJ databases">
        <title>Evolutionary dynamics of pathoadaptation revealed by three independent acquisitions of the VirB/D4 type IV secretion system in Bartonella.</title>
        <authorList>
            <person name="Harms A."/>
            <person name="Segers F.H.I.D."/>
            <person name="Quebatte M."/>
            <person name="Mistl C."/>
            <person name="Manfredi P."/>
            <person name="Koerner J."/>
            <person name="Chomel B."/>
            <person name="Kosoy M."/>
            <person name="Maruyama S."/>
            <person name="Engel P."/>
            <person name="Dehio C."/>
        </authorList>
    </citation>
    <scope>NUCLEOTIDE SEQUENCE [LARGE SCALE GENOMIC DNA]</scope>
    <source>
        <strain evidence="7">R1</strain>
    </source>
</reference>
<dbReference type="GO" id="GO:0016829">
    <property type="term" value="F:lyase activity"/>
    <property type="evidence" value="ECO:0007669"/>
    <property type="project" value="UniProtKB-KW"/>
</dbReference>
<protein>
    <recommendedName>
        <fullName evidence="3 4">N5-carboxyaminoimidazole ribonucleotide mutase</fullName>
        <shortName evidence="3 4">N5-CAIR mutase</shortName>
        <ecNumber evidence="3 4">5.4.99.18</ecNumber>
    </recommendedName>
    <alternativeName>
        <fullName evidence="3">5-(carboxyamino)imidazole ribonucleotide mutase</fullName>
    </alternativeName>
</protein>
<comment type="function">
    <text evidence="3 4">Catalyzes the conversion of N5-carboxyaminoimidazole ribonucleotide (N5-CAIR) to 4-carboxy-5-aminoimidazole ribonucleotide (CAIR).</text>
</comment>
<dbReference type="SMART" id="SM01001">
    <property type="entry name" value="AIRC"/>
    <property type="match status" value="1"/>
</dbReference>
<dbReference type="PIRSF" id="PIRSF001338">
    <property type="entry name" value="AIR_carboxylase"/>
    <property type="match status" value="1"/>
</dbReference>
<feature type="binding site" evidence="3 5">
    <location>
        <position position="17"/>
    </location>
    <ligand>
        <name>substrate</name>
    </ligand>
</feature>
<dbReference type="InterPro" id="IPR033747">
    <property type="entry name" value="PurE_ClassI"/>
</dbReference>
<reference evidence="9" key="2">
    <citation type="journal article" date="2017" name="Genome Biol. Evol.">
        <title>Evolutionary Dynamics of Pathoadaptation Revealed by Three Independent Acquisitions of the VirB/D4 Type IV Secretion System in Bartonella.</title>
        <authorList>
            <person name="Harms A."/>
            <person name="Segers F.H."/>
            <person name="Quebatte M."/>
            <person name="Mistl C."/>
            <person name="Manfredi P."/>
            <person name="Korner J."/>
            <person name="Chomel B.B."/>
            <person name="Kosoy M."/>
            <person name="Maruyama S."/>
            <person name="Engel P."/>
            <person name="Dehio C."/>
        </authorList>
    </citation>
    <scope>NUCLEOTIDE SEQUENCE [LARGE SCALE GENOMIC DNA]</scope>
    <source>
        <strain evidence="9">R1</strain>
    </source>
</reference>
<dbReference type="AlphaFoldDB" id="E6Z1C7"/>
<reference evidence="8" key="1">
    <citation type="journal article" date="2011" name="PLoS Genet.">
        <title>Parallel evolution of a type IV secretion system in radiating lineages of the host-restricted bacterial pathogen Bartonella.</title>
        <authorList>
            <person name="Engel P."/>
            <person name="Salzburger W."/>
            <person name="Liesch M."/>
            <person name="Chang C.C."/>
            <person name="Maruyama S."/>
            <person name="Lanz C."/>
            <person name="Calteau A."/>
            <person name="Lajus A."/>
            <person name="Medigue C."/>
            <person name="Schuster S.C."/>
            <person name="Dehio C."/>
        </authorList>
    </citation>
    <scope>NUCLEOTIDE SEQUENCE</scope>
    <source>
        <strain evidence="8">R1</strain>
    </source>
</reference>
<name>E6Z1C7_BARSR</name>
<dbReference type="InterPro" id="IPR024694">
    <property type="entry name" value="PurE_prokaryotes"/>
</dbReference>
<evidence type="ECO:0000313" key="8">
    <source>
        <dbReference type="EMBL" id="CBI82915.1"/>
    </source>
</evidence>
<dbReference type="SUPFAM" id="SSF52255">
    <property type="entry name" value="N5-CAIR mutase (phosphoribosylaminoimidazole carboxylase, PurE)"/>
    <property type="match status" value="1"/>
</dbReference>
<dbReference type="PANTHER" id="PTHR23046:SF2">
    <property type="entry name" value="PHOSPHORIBOSYLAMINOIMIDAZOLE CARBOXYLASE"/>
    <property type="match status" value="1"/>
</dbReference>
<dbReference type="GO" id="GO:0006189">
    <property type="term" value="P:'de novo' IMP biosynthetic process"/>
    <property type="evidence" value="ECO:0007669"/>
    <property type="project" value="UniProtKB-UniRule"/>
</dbReference>
<dbReference type="STRING" id="687861.BscR1v2_014040"/>
<feature type="domain" description="PurE" evidence="6">
    <location>
        <begin position="6"/>
        <end position="157"/>
    </location>
</feature>
<dbReference type="NCBIfam" id="TIGR01162">
    <property type="entry name" value="purE"/>
    <property type="match status" value="1"/>
</dbReference>
<dbReference type="Pfam" id="PF00731">
    <property type="entry name" value="AIRC"/>
    <property type="match status" value="1"/>
</dbReference>
<evidence type="ECO:0000313" key="9">
    <source>
        <dbReference type="Proteomes" id="UP000190811"/>
    </source>
</evidence>
<evidence type="ECO:0000256" key="3">
    <source>
        <dbReference type="HAMAP-Rule" id="MF_01929"/>
    </source>
</evidence>
<organism evidence="8">
    <name type="scientific">Bartonella schoenbuchensis (strain DSM 13525 / NCTC 13165 / R1)</name>
    <dbReference type="NCBI Taxonomy" id="687861"/>
    <lineage>
        <taxon>Bacteria</taxon>
        <taxon>Pseudomonadati</taxon>
        <taxon>Pseudomonadota</taxon>
        <taxon>Alphaproteobacteria</taxon>
        <taxon>Hyphomicrobiales</taxon>
        <taxon>Bartonellaceae</taxon>
        <taxon>Bartonella</taxon>
    </lineage>
</organism>
<keyword evidence="8" id="KW-0456">Lyase</keyword>
<dbReference type="PANTHER" id="PTHR23046">
    <property type="entry name" value="PHOSPHORIBOSYLAMINOIMIDAZOLE CARBOXYLASE CATALYTIC SUBUNIT"/>
    <property type="match status" value="1"/>
</dbReference>
<dbReference type="RefSeq" id="WP_078690155.1">
    <property type="nucleotide sequence ID" value="NZ_CP019789.1"/>
</dbReference>
<proteinExistence type="inferred from homology"/>
<dbReference type="Gene3D" id="3.40.50.1970">
    <property type="match status" value="1"/>
</dbReference>
<feature type="binding site" evidence="3 5">
    <location>
        <position position="14"/>
    </location>
    <ligand>
        <name>substrate</name>
    </ligand>
</feature>
<dbReference type="InterPro" id="IPR000031">
    <property type="entry name" value="PurE_dom"/>
</dbReference>
<evidence type="ECO:0000256" key="4">
    <source>
        <dbReference type="PIRNR" id="PIRNR001338"/>
    </source>
</evidence>